<dbReference type="PANTHER" id="PTHR12709">
    <property type="entry name" value="DNA-DIRECTED RNA POLYMERASE II, III"/>
    <property type="match status" value="1"/>
</dbReference>
<dbReference type="RefSeq" id="XP_018387667.1">
    <property type="nucleotide sequence ID" value="XM_018534270.1"/>
</dbReference>
<dbReference type="STRING" id="5599.A0A177DRU9"/>
<accession>A0A177DRU9</accession>
<keyword evidence="11" id="KW-1185">Reference proteome</keyword>
<feature type="domain" description="RPA43 OB" evidence="9">
    <location>
        <begin position="121"/>
        <end position="225"/>
    </location>
</feature>
<dbReference type="GO" id="GO:0006361">
    <property type="term" value="P:transcription initiation at RNA polymerase I promoter"/>
    <property type="evidence" value="ECO:0007669"/>
    <property type="project" value="UniProtKB-ARBA"/>
</dbReference>
<feature type="compositionally biased region" description="Polar residues" evidence="8">
    <location>
        <begin position="245"/>
        <end position="255"/>
    </location>
</feature>
<dbReference type="GO" id="GO:0005736">
    <property type="term" value="C:RNA polymerase I complex"/>
    <property type="evidence" value="ECO:0007669"/>
    <property type="project" value="TreeGrafter"/>
</dbReference>
<dbReference type="OMA" id="TYYPPFN"/>
<feature type="region of interest" description="Disordered" evidence="8">
    <location>
        <begin position="67"/>
        <end position="93"/>
    </location>
</feature>
<protein>
    <recommendedName>
        <fullName evidence="7">DNA-directed RNA polymerase subunit</fullName>
    </recommendedName>
</protein>
<dbReference type="InterPro" id="IPR041178">
    <property type="entry name" value="RPA43_OB"/>
</dbReference>
<comment type="function">
    <text evidence="7">DNA-dependent RNA polymerase which catalyzes the transcription of DNA into RNA using the four ribonucleoside triphosphates as substrates.</text>
</comment>
<dbReference type="Gene3D" id="2.40.50.1060">
    <property type="match status" value="1"/>
</dbReference>
<dbReference type="FunFam" id="3.30.1490.120:FF:000004">
    <property type="entry name" value="RNA polymerase I subunit Rpa43"/>
    <property type="match status" value="1"/>
</dbReference>
<dbReference type="Gene3D" id="3.30.1490.120">
    <property type="entry name" value="RNA polymerase Rpb7-like, N-terminal domain"/>
    <property type="match status" value="1"/>
</dbReference>
<dbReference type="InterPro" id="IPR045113">
    <property type="entry name" value="Rpb7-like"/>
</dbReference>
<name>A0A177DRU9_ALTAL</name>
<evidence type="ECO:0000256" key="2">
    <source>
        <dbReference type="ARBA" id="ARBA00005930"/>
    </source>
</evidence>
<gene>
    <name evidence="10" type="ORF">CC77DRAFT_932677</name>
</gene>
<evidence type="ECO:0000256" key="4">
    <source>
        <dbReference type="ARBA" id="ARBA00022553"/>
    </source>
</evidence>
<dbReference type="GeneID" id="29119864"/>
<dbReference type="KEGG" id="aalt:CC77DRAFT_932677"/>
<evidence type="ECO:0000256" key="6">
    <source>
        <dbReference type="ARBA" id="ARBA00023242"/>
    </source>
</evidence>
<dbReference type="VEuPathDB" id="FungiDB:CC77DRAFT_932677"/>
<sequence>MAPVQSDDASLFYTERISQYVCIPPSCLADPFSAVCATVLSPLLLTYFPPAKGVVLAYEDVELNSTPPTAATSKTKKSQSQQQSESSSDDDAPAEPLLLRHVDEYAAPFFWVTASFIVWRPTRNAHLTAHITDQAKTHLTLAHLNTFPVSILKECLPSDWSWHSEEAGHMKKGWDGRLSDEGGWWVNGDGEKVEGELRVRIRDVDGRMDGKGKGKGFLRVDGALISEEEIKQAQQKSGKGKRKATTSAMKATPQRQADGEVMEIDSD</sequence>
<dbReference type="InterPro" id="IPR036898">
    <property type="entry name" value="RNA_pol_Rpb7-like_N_sf"/>
</dbReference>
<dbReference type="EMBL" id="KV441475">
    <property type="protein sequence ID" value="OAG22246.1"/>
    <property type="molecule type" value="Genomic_DNA"/>
</dbReference>
<evidence type="ECO:0000256" key="3">
    <source>
        <dbReference type="ARBA" id="ARBA00022478"/>
    </source>
</evidence>
<keyword evidence="5 7" id="KW-0804">Transcription</keyword>
<keyword evidence="6 7" id="KW-0539">Nucleus</keyword>
<evidence type="ECO:0000313" key="11">
    <source>
        <dbReference type="Proteomes" id="UP000077248"/>
    </source>
</evidence>
<reference evidence="10 11" key="1">
    <citation type="submission" date="2016-05" db="EMBL/GenBank/DDBJ databases">
        <title>Comparative analysis of secretome profiles of manganese(II)-oxidizing ascomycete fungi.</title>
        <authorList>
            <consortium name="DOE Joint Genome Institute"/>
            <person name="Zeiner C.A."/>
            <person name="Purvine S.O."/>
            <person name="Zink E.M."/>
            <person name="Wu S."/>
            <person name="Pasa-Tolic L."/>
            <person name="Chaput D.L."/>
            <person name="Haridas S."/>
            <person name="Grigoriev I.V."/>
            <person name="Santelli C.M."/>
            <person name="Hansel C.M."/>
        </authorList>
    </citation>
    <scope>NUCLEOTIDE SEQUENCE [LARGE SCALE GENOMIC DNA]</scope>
    <source>
        <strain evidence="10 11">SRC1lrK2f</strain>
    </source>
</reference>
<proteinExistence type="inferred from homology"/>
<dbReference type="PANTHER" id="PTHR12709:SF5">
    <property type="entry name" value="DNA-DIRECTED RNA POLYMERASE I SUBUNIT RPA43"/>
    <property type="match status" value="1"/>
</dbReference>
<keyword evidence="3 7" id="KW-0240">DNA-directed RNA polymerase</keyword>
<evidence type="ECO:0000256" key="8">
    <source>
        <dbReference type="SAM" id="MobiDB-lite"/>
    </source>
</evidence>
<dbReference type="GO" id="GO:0006362">
    <property type="term" value="P:transcription elongation by RNA polymerase I"/>
    <property type="evidence" value="ECO:0007669"/>
    <property type="project" value="UniProtKB-ARBA"/>
</dbReference>
<dbReference type="Pfam" id="PF17875">
    <property type="entry name" value="RPA43_OB"/>
    <property type="match status" value="1"/>
</dbReference>
<evidence type="ECO:0000256" key="1">
    <source>
        <dbReference type="ARBA" id="ARBA00004604"/>
    </source>
</evidence>
<feature type="compositionally biased region" description="Low complexity" evidence="8">
    <location>
        <begin position="67"/>
        <end position="86"/>
    </location>
</feature>
<comment type="subcellular location">
    <subcellularLocation>
        <location evidence="1">Nucleus</location>
        <location evidence="1">Nucleolus</location>
    </subcellularLocation>
</comment>
<dbReference type="AlphaFoldDB" id="A0A177DRU9"/>
<dbReference type="Proteomes" id="UP000077248">
    <property type="component" value="Unassembled WGS sequence"/>
</dbReference>
<organism evidence="10 11">
    <name type="scientific">Alternaria alternata</name>
    <name type="common">Alternaria rot fungus</name>
    <name type="synonym">Torula alternata</name>
    <dbReference type="NCBI Taxonomy" id="5599"/>
    <lineage>
        <taxon>Eukaryota</taxon>
        <taxon>Fungi</taxon>
        <taxon>Dikarya</taxon>
        <taxon>Ascomycota</taxon>
        <taxon>Pezizomycotina</taxon>
        <taxon>Dothideomycetes</taxon>
        <taxon>Pleosporomycetidae</taxon>
        <taxon>Pleosporales</taxon>
        <taxon>Pleosporineae</taxon>
        <taxon>Pleosporaceae</taxon>
        <taxon>Alternaria</taxon>
        <taxon>Alternaria sect. Alternaria</taxon>
        <taxon>Alternaria alternata complex</taxon>
    </lineage>
</organism>
<comment type="similarity">
    <text evidence="2">Belongs to the eukaryotic RPA43 RNA polymerase subunit family.</text>
</comment>
<evidence type="ECO:0000256" key="5">
    <source>
        <dbReference type="ARBA" id="ARBA00023163"/>
    </source>
</evidence>
<keyword evidence="4" id="KW-0597">Phosphoprotein</keyword>
<evidence type="ECO:0000259" key="9">
    <source>
        <dbReference type="Pfam" id="PF17875"/>
    </source>
</evidence>
<evidence type="ECO:0000256" key="7">
    <source>
        <dbReference type="RuleBase" id="RU369086"/>
    </source>
</evidence>
<feature type="region of interest" description="Disordered" evidence="8">
    <location>
        <begin position="231"/>
        <end position="267"/>
    </location>
</feature>
<evidence type="ECO:0000313" key="10">
    <source>
        <dbReference type="EMBL" id="OAG22246.1"/>
    </source>
</evidence>